<evidence type="ECO:0000259" key="15">
    <source>
        <dbReference type="PROSITE" id="PS50056"/>
    </source>
</evidence>
<dbReference type="PANTHER" id="PTHR10367:SF17">
    <property type="entry name" value="MRNA-CAPPING ENZYME"/>
    <property type="match status" value="1"/>
</dbReference>
<dbReference type="FunFam" id="2.40.50.140:FF:000291">
    <property type="entry name" value="mRNA-capping enzyme"/>
    <property type="match status" value="1"/>
</dbReference>
<evidence type="ECO:0000259" key="14">
    <source>
        <dbReference type="PROSITE" id="PS50054"/>
    </source>
</evidence>
<dbReference type="Pfam" id="PF01331">
    <property type="entry name" value="mRNA_cap_enzyme"/>
    <property type="match status" value="1"/>
</dbReference>
<dbReference type="EC" id="2.7.7.50" evidence="2"/>
<dbReference type="PANTHER" id="PTHR10367">
    <property type="entry name" value="MRNA-CAPPING ENZYME"/>
    <property type="match status" value="1"/>
</dbReference>
<evidence type="ECO:0000313" key="17">
    <source>
        <dbReference type="Proteomes" id="UP000786811"/>
    </source>
</evidence>
<evidence type="ECO:0000256" key="6">
    <source>
        <dbReference type="ARBA" id="ARBA00022741"/>
    </source>
</evidence>
<dbReference type="Gene3D" id="3.30.470.30">
    <property type="entry name" value="DNA ligase/mRNA capping enzyme"/>
    <property type="match status" value="1"/>
</dbReference>
<dbReference type="InterPro" id="IPR000387">
    <property type="entry name" value="Tyr_Pase_dom"/>
</dbReference>
<dbReference type="InterPro" id="IPR016130">
    <property type="entry name" value="Tyr_Pase_AS"/>
</dbReference>
<dbReference type="InterPro" id="IPR029021">
    <property type="entry name" value="Prot-tyrosine_phosphatase-like"/>
</dbReference>
<evidence type="ECO:0000256" key="10">
    <source>
        <dbReference type="ARBA" id="ARBA00023134"/>
    </source>
</evidence>
<dbReference type="CDD" id="cd07895">
    <property type="entry name" value="Adenylation_mRNA_capping"/>
    <property type="match status" value="1"/>
</dbReference>
<dbReference type="Pfam" id="PF03919">
    <property type="entry name" value="mRNA_cap_C"/>
    <property type="match status" value="1"/>
</dbReference>
<dbReference type="PROSITE" id="PS50294">
    <property type="entry name" value="WD_REPEATS_REGION"/>
    <property type="match status" value="1"/>
</dbReference>
<dbReference type="PROSITE" id="PS50082">
    <property type="entry name" value="WD_REPEATS_2"/>
    <property type="match status" value="1"/>
</dbReference>
<dbReference type="InterPro" id="IPR000340">
    <property type="entry name" value="Dual-sp_phosphatase_cat-dom"/>
</dbReference>
<organism evidence="16 17">
    <name type="scientific">Cotesia congregata</name>
    <name type="common">Parasitoid wasp</name>
    <name type="synonym">Apanteles congregatus</name>
    <dbReference type="NCBI Taxonomy" id="51543"/>
    <lineage>
        <taxon>Eukaryota</taxon>
        <taxon>Metazoa</taxon>
        <taxon>Ecdysozoa</taxon>
        <taxon>Arthropoda</taxon>
        <taxon>Hexapoda</taxon>
        <taxon>Insecta</taxon>
        <taxon>Pterygota</taxon>
        <taxon>Neoptera</taxon>
        <taxon>Endopterygota</taxon>
        <taxon>Hymenoptera</taxon>
        <taxon>Apocrita</taxon>
        <taxon>Ichneumonoidea</taxon>
        <taxon>Braconidae</taxon>
        <taxon>Microgastrinae</taxon>
        <taxon>Cotesia</taxon>
    </lineage>
</organism>
<evidence type="ECO:0000256" key="2">
    <source>
        <dbReference type="ARBA" id="ARBA00012475"/>
    </source>
</evidence>
<comment type="catalytic activity">
    <reaction evidence="12">
        <text>a 5'-end diphospho-ribonucleoside in mRNA + GTP + H(+) = a 5'-end (5'-triphosphoguanosine)-ribonucleoside in mRNA + diphosphate</text>
        <dbReference type="Rhea" id="RHEA:67012"/>
        <dbReference type="Rhea" id="RHEA-COMP:17165"/>
        <dbReference type="Rhea" id="RHEA-COMP:17166"/>
        <dbReference type="ChEBI" id="CHEBI:15378"/>
        <dbReference type="ChEBI" id="CHEBI:33019"/>
        <dbReference type="ChEBI" id="CHEBI:37565"/>
        <dbReference type="ChEBI" id="CHEBI:167616"/>
        <dbReference type="ChEBI" id="CHEBI:167617"/>
        <dbReference type="EC" id="2.7.7.50"/>
    </reaction>
    <physiologicalReaction direction="left-to-right" evidence="12">
        <dbReference type="Rhea" id="RHEA:67013"/>
    </physiologicalReaction>
</comment>
<dbReference type="GO" id="GO:0006370">
    <property type="term" value="P:7-methylguanosine mRNA capping"/>
    <property type="evidence" value="ECO:0007669"/>
    <property type="project" value="UniProtKB-KW"/>
</dbReference>
<keyword evidence="10" id="KW-0342">GTP-binding</keyword>
<dbReference type="CDD" id="cd17664">
    <property type="entry name" value="Mce1_N"/>
    <property type="match status" value="1"/>
</dbReference>
<dbReference type="PROSITE" id="PS50056">
    <property type="entry name" value="TYR_PHOSPHATASE_2"/>
    <property type="match status" value="1"/>
</dbReference>
<dbReference type="FunFam" id="3.90.190.10:FF:000040">
    <property type="entry name" value="mRNA-capping enzyme"/>
    <property type="match status" value="1"/>
</dbReference>
<dbReference type="Gene3D" id="2.40.50.140">
    <property type="entry name" value="Nucleic acid-binding proteins"/>
    <property type="match status" value="1"/>
</dbReference>
<keyword evidence="4" id="KW-0808">Transferase</keyword>
<comment type="subcellular location">
    <subcellularLocation>
        <location evidence="1">Nucleus</location>
    </subcellularLocation>
</comment>
<dbReference type="GO" id="GO:0004484">
    <property type="term" value="F:mRNA guanylyltransferase activity"/>
    <property type="evidence" value="ECO:0007669"/>
    <property type="project" value="UniProtKB-EC"/>
</dbReference>
<dbReference type="PROSITE" id="PS50054">
    <property type="entry name" value="TYR_PHOSPHATASE_DUAL"/>
    <property type="match status" value="1"/>
</dbReference>
<dbReference type="InterPro" id="IPR013846">
    <property type="entry name" value="mRNA_cap_enzyme_C"/>
</dbReference>
<dbReference type="SMART" id="SM00320">
    <property type="entry name" value="WD40"/>
    <property type="match status" value="4"/>
</dbReference>
<keyword evidence="6" id="KW-0547">Nucleotide-binding</keyword>
<feature type="domain" description="Tyrosine-protein phosphatase" evidence="14">
    <location>
        <begin position="43"/>
        <end position="191"/>
    </location>
</feature>
<name>A0A8J2HTV6_COTCN</name>
<gene>
    <name evidence="16" type="ORF">HICCMSTLAB_LOCUS13391</name>
</gene>
<keyword evidence="8" id="KW-0904">Protein phosphatase</keyword>
<evidence type="ECO:0000256" key="9">
    <source>
        <dbReference type="ARBA" id="ARBA00023042"/>
    </source>
</evidence>
<evidence type="ECO:0000313" key="16">
    <source>
        <dbReference type="EMBL" id="CAG5108746.1"/>
    </source>
</evidence>
<evidence type="ECO:0000256" key="13">
    <source>
        <dbReference type="PROSITE-ProRule" id="PRU00221"/>
    </source>
</evidence>
<dbReference type="GO" id="GO:0005524">
    <property type="term" value="F:ATP binding"/>
    <property type="evidence" value="ECO:0007669"/>
    <property type="project" value="InterPro"/>
</dbReference>
<evidence type="ECO:0000256" key="7">
    <source>
        <dbReference type="ARBA" id="ARBA00022801"/>
    </source>
</evidence>
<dbReference type="Proteomes" id="UP000786811">
    <property type="component" value="Unassembled WGS sequence"/>
</dbReference>
<protein>
    <recommendedName>
        <fullName evidence="2">mRNA guanylyltransferase</fullName>
        <ecNumber evidence="2">2.7.7.50</ecNumber>
    </recommendedName>
</protein>
<keyword evidence="9" id="KW-0506">mRNA capping</keyword>
<dbReference type="Pfam" id="PF00400">
    <property type="entry name" value="WD40"/>
    <property type="match status" value="1"/>
</dbReference>
<dbReference type="AlphaFoldDB" id="A0A8J2HTV6"/>
<dbReference type="InterPro" id="IPR001680">
    <property type="entry name" value="WD40_rpt"/>
</dbReference>
<evidence type="ECO:0000256" key="4">
    <source>
        <dbReference type="ARBA" id="ARBA00022679"/>
    </source>
</evidence>
<dbReference type="SUPFAM" id="SSF56091">
    <property type="entry name" value="DNA ligase/mRNA capping enzyme, catalytic domain"/>
    <property type="match status" value="1"/>
</dbReference>
<keyword evidence="5" id="KW-0548">Nucleotidyltransferase</keyword>
<evidence type="ECO:0000256" key="1">
    <source>
        <dbReference type="ARBA" id="ARBA00004123"/>
    </source>
</evidence>
<sequence>MSSVNGESSKGPIPPRWLHCPRKSVKLIHNKFLAFKTPLSTHFDDQVSEDCRFNVDMLFASVKSERLKIGLWIDLTNTNRFYEKDDVEAYGCKYFKLQCRGHGETPSRDQSKTFVEICKNFIAKHPLEIIGVHCTHGFNRTGFLIVSYLVETDQFSIDAALNIFSAMRPPGIYKDDYIKELFRRYDDVDDAPAAPPRPAWCLEYDDDDDDVDDDVYHQSASGNQSHGRRKREYVNKNPVFMAGVPGVVVVNDHAKSSGIQRRVQEICGWNSSGFPGSQPVSMDRNNINKLSEKPYRVSWKADGTRYMLLIQGGNELFFIDRDNSVFQVSGLAFPHAHDTMRNLKDTLLDGEMVIDRADGKEYPRYLAYDIIMYDGKDVSKKPFFPDRYALIEKEVMGGRYRALREGRLRREREPFSVRLKQFYDIAQTGSLLSEKFAKQLGHEPDGLIFQPAKDPYVPGTCDSVLKWKPLSLNSVDFKLKIVTDSGLGILPTKKGMLFVGGLNEPFDKIEKPSKAVRELNNKIIECKWENNKWVFMRERTDKSFPNSYKTAVSVCQNRTVQIWCTKDLASKERKSLRVNIDYDFATNVRVSPDGKAFIIHKSLSNNVEVYGLRKKPNGFFVSATLVLEFPKRHQEDIVGMEIACNGRFIMTCGKTNDLIIWDLKGEVLATVDTYLGTTHMAKISPCGRFIAASGFTPDVKVWEVGFTKSGEFKQVTTAFNLGGHSSGVYDFDFNADSSFMASVSKDGTYRLYDTKVEFEKGEDPHFVLSGTWENVTPTKMVMSPNGEVLVITHGSSLSFYSTISGKLDTTIEDIGFVSCLTFDASGEYLLVAVDRFIRIIRNIPGYRAAIESAKRKLEQRQTSATKERLEKIISNSTKFLESMGERVL</sequence>
<keyword evidence="3" id="KW-0507">mRNA processing</keyword>
<dbReference type="SUPFAM" id="SSF52799">
    <property type="entry name" value="(Phosphotyrosine protein) phosphatases II"/>
    <property type="match status" value="1"/>
</dbReference>
<dbReference type="EMBL" id="CAJNRD030001124">
    <property type="protein sequence ID" value="CAG5108746.1"/>
    <property type="molecule type" value="Genomic_DNA"/>
</dbReference>
<dbReference type="InterPro" id="IPR051029">
    <property type="entry name" value="mRNA_Capping_Enz/RNA_Phosphat"/>
</dbReference>
<evidence type="ECO:0000256" key="3">
    <source>
        <dbReference type="ARBA" id="ARBA00022664"/>
    </source>
</evidence>
<feature type="repeat" description="WD" evidence="13">
    <location>
        <begin position="721"/>
        <end position="753"/>
    </location>
</feature>
<evidence type="ECO:0000256" key="11">
    <source>
        <dbReference type="ARBA" id="ARBA00023242"/>
    </source>
</evidence>
<dbReference type="InterPro" id="IPR012340">
    <property type="entry name" value="NA-bd_OB-fold"/>
</dbReference>
<dbReference type="SUPFAM" id="SSF50249">
    <property type="entry name" value="Nucleic acid-binding proteins"/>
    <property type="match status" value="1"/>
</dbReference>
<dbReference type="FunFam" id="3.30.470.30:FF:000040">
    <property type="entry name" value="mRNA-capping enzyme"/>
    <property type="match status" value="1"/>
</dbReference>
<dbReference type="SUPFAM" id="SSF50978">
    <property type="entry name" value="WD40 repeat-like"/>
    <property type="match status" value="1"/>
</dbReference>
<feature type="domain" description="Tyrosine specific protein phosphatases" evidence="15">
    <location>
        <begin position="112"/>
        <end position="179"/>
    </location>
</feature>
<dbReference type="GO" id="GO:0004721">
    <property type="term" value="F:phosphoprotein phosphatase activity"/>
    <property type="evidence" value="ECO:0007669"/>
    <property type="project" value="UniProtKB-KW"/>
</dbReference>
<proteinExistence type="predicted"/>
<evidence type="ECO:0000256" key="8">
    <source>
        <dbReference type="ARBA" id="ARBA00022912"/>
    </source>
</evidence>
<comment type="caution">
    <text evidence="16">The sequence shown here is derived from an EMBL/GenBank/DDBJ whole genome shotgun (WGS) entry which is preliminary data.</text>
</comment>
<dbReference type="Gene3D" id="2.130.10.10">
    <property type="entry name" value="YVTN repeat-like/Quinoprotein amine dehydrogenase"/>
    <property type="match status" value="1"/>
</dbReference>
<keyword evidence="13" id="KW-0853">WD repeat</keyword>
<keyword evidence="7" id="KW-0378">Hydrolase</keyword>
<evidence type="ECO:0000256" key="5">
    <source>
        <dbReference type="ARBA" id="ARBA00022695"/>
    </source>
</evidence>
<reference evidence="16" key="1">
    <citation type="submission" date="2021-04" db="EMBL/GenBank/DDBJ databases">
        <authorList>
            <person name="Chebbi M.A.C M."/>
        </authorList>
    </citation>
    <scope>NUCLEOTIDE SEQUENCE</scope>
</reference>
<dbReference type="InterPro" id="IPR001339">
    <property type="entry name" value="mRNA_cap_enzyme_adenylation"/>
</dbReference>
<dbReference type="Pfam" id="PF00782">
    <property type="entry name" value="DSPc"/>
    <property type="match status" value="1"/>
</dbReference>
<dbReference type="Gene3D" id="3.90.190.10">
    <property type="entry name" value="Protein tyrosine phosphatase superfamily"/>
    <property type="match status" value="1"/>
</dbReference>
<keyword evidence="17" id="KW-1185">Reference proteome</keyword>
<accession>A0A8J2HTV6</accession>
<dbReference type="OrthoDB" id="200924at2759"/>
<dbReference type="GO" id="GO:0005634">
    <property type="term" value="C:nucleus"/>
    <property type="evidence" value="ECO:0007669"/>
    <property type="project" value="UniProtKB-SubCell"/>
</dbReference>
<dbReference type="InterPro" id="IPR015943">
    <property type="entry name" value="WD40/YVTN_repeat-like_dom_sf"/>
</dbReference>
<dbReference type="GO" id="GO:0005525">
    <property type="term" value="F:GTP binding"/>
    <property type="evidence" value="ECO:0007669"/>
    <property type="project" value="UniProtKB-KW"/>
</dbReference>
<dbReference type="PROSITE" id="PS00383">
    <property type="entry name" value="TYR_PHOSPHATASE_1"/>
    <property type="match status" value="1"/>
</dbReference>
<dbReference type="InterPro" id="IPR020422">
    <property type="entry name" value="TYR_PHOSPHATASE_DUAL_dom"/>
</dbReference>
<dbReference type="InterPro" id="IPR036322">
    <property type="entry name" value="WD40_repeat_dom_sf"/>
</dbReference>
<keyword evidence="11" id="KW-0539">Nucleus</keyword>
<evidence type="ECO:0000256" key="12">
    <source>
        <dbReference type="ARBA" id="ARBA00044624"/>
    </source>
</evidence>